<dbReference type="FunFam" id="3.30.1360.40:FF:000001">
    <property type="entry name" value="Ribosome-recycling factor"/>
    <property type="match status" value="1"/>
</dbReference>
<dbReference type="PANTHER" id="PTHR20982:SF3">
    <property type="entry name" value="MITOCHONDRIAL RIBOSOME RECYCLING FACTOR PSEUDO 1"/>
    <property type="match status" value="1"/>
</dbReference>
<dbReference type="Pfam" id="PF01765">
    <property type="entry name" value="RRF"/>
    <property type="match status" value="1"/>
</dbReference>
<comment type="function">
    <text evidence="5">Responsible for the release of ribosomes from messenger RNA at the termination of protein biosynthesis. May increase the efficiency of translation by recycling ribosomes from one round of translation to another.</text>
</comment>
<dbReference type="NCBIfam" id="TIGR00496">
    <property type="entry name" value="frr"/>
    <property type="match status" value="1"/>
</dbReference>
<reference evidence="8" key="2">
    <citation type="journal article" date="2021" name="PeerJ">
        <title>Extensive microbial diversity within the chicken gut microbiome revealed by metagenomics and culture.</title>
        <authorList>
            <person name="Gilroy R."/>
            <person name="Ravi A."/>
            <person name="Getino M."/>
            <person name="Pursley I."/>
            <person name="Horton D.L."/>
            <person name="Alikhan N.F."/>
            <person name="Baker D."/>
            <person name="Gharbi K."/>
            <person name="Hall N."/>
            <person name="Watson M."/>
            <person name="Adriaenssens E.M."/>
            <person name="Foster-Nyarko E."/>
            <person name="Jarju S."/>
            <person name="Secka A."/>
            <person name="Antonio M."/>
            <person name="Oren A."/>
            <person name="Chaudhuri R.R."/>
            <person name="La Ragione R."/>
            <person name="Hildebrand F."/>
            <person name="Pallen M.J."/>
        </authorList>
    </citation>
    <scope>NUCLEOTIDE SEQUENCE</scope>
    <source>
        <strain evidence="8">CHK197-8231</strain>
    </source>
</reference>
<dbReference type="GO" id="GO:0043023">
    <property type="term" value="F:ribosomal large subunit binding"/>
    <property type="evidence" value="ECO:0007669"/>
    <property type="project" value="TreeGrafter"/>
</dbReference>
<dbReference type="InterPro" id="IPR002661">
    <property type="entry name" value="Ribosome_recyc_fac"/>
</dbReference>
<evidence type="ECO:0000256" key="6">
    <source>
        <dbReference type="SAM" id="MobiDB-lite"/>
    </source>
</evidence>
<accession>A0A9D1L3U8</accession>
<dbReference type="InterPro" id="IPR036191">
    <property type="entry name" value="RRF_sf"/>
</dbReference>
<name>A0A9D1L3U8_9BACT</name>
<dbReference type="AlphaFoldDB" id="A0A9D1L3U8"/>
<comment type="caution">
    <text evidence="8">The sequence shown here is derived from an EMBL/GenBank/DDBJ whole genome shotgun (WGS) entry which is preliminary data.</text>
</comment>
<organism evidence="8 9">
    <name type="scientific">Candidatus Fimihabitans intestinipullorum</name>
    <dbReference type="NCBI Taxonomy" id="2840820"/>
    <lineage>
        <taxon>Bacteria</taxon>
        <taxon>Bacillati</taxon>
        <taxon>Mycoplasmatota</taxon>
        <taxon>Mycoplasmatota incertae sedis</taxon>
        <taxon>Candidatus Fimihabitans</taxon>
    </lineage>
</organism>
<dbReference type="Proteomes" id="UP000824087">
    <property type="component" value="Unassembled WGS sequence"/>
</dbReference>
<keyword evidence="4 5" id="KW-0648">Protein biosynthesis</keyword>
<evidence type="ECO:0000259" key="7">
    <source>
        <dbReference type="Pfam" id="PF01765"/>
    </source>
</evidence>
<proteinExistence type="inferred from homology"/>
<dbReference type="GO" id="GO:0005737">
    <property type="term" value="C:cytoplasm"/>
    <property type="evidence" value="ECO:0007669"/>
    <property type="project" value="UniProtKB-SubCell"/>
</dbReference>
<evidence type="ECO:0000256" key="2">
    <source>
        <dbReference type="ARBA" id="ARBA00005912"/>
    </source>
</evidence>
<dbReference type="Gene3D" id="1.10.132.20">
    <property type="entry name" value="Ribosome-recycling factor"/>
    <property type="match status" value="1"/>
</dbReference>
<evidence type="ECO:0000313" key="8">
    <source>
        <dbReference type="EMBL" id="HIU22283.1"/>
    </source>
</evidence>
<evidence type="ECO:0000256" key="4">
    <source>
        <dbReference type="ARBA" id="ARBA00022917"/>
    </source>
</evidence>
<dbReference type="HAMAP" id="MF_00040">
    <property type="entry name" value="RRF"/>
    <property type="match status" value="1"/>
</dbReference>
<comment type="similarity">
    <text evidence="2 5">Belongs to the RRF family.</text>
</comment>
<feature type="region of interest" description="Disordered" evidence="6">
    <location>
        <begin position="137"/>
        <end position="156"/>
    </location>
</feature>
<sequence length="182" mass="20651">MIDDILLEAETAMQQAIENMEKRLTNIRAGRANPAILHSVMVEYYGTPTPLQQLATISIPEARQLSIKPFDRSCLNAIEKGIYEANIGLTPNNNGEVIILNIPALTEETRREYVKQAKQIAEDARIALRNARQDANNDIKKADDMTEDDKKDGQEDVQELINRYNKIIDEKLKVKEEELMSV</sequence>
<dbReference type="CDD" id="cd00520">
    <property type="entry name" value="RRF"/>
    <property type="match status" value="1"/>
</dbReference>
<evidence type="ECO:0000313" key="9">
    <source>
        <dbReference type="Proteomes" id="UP000824087"/>
    </source>
</evidence>
<evidence type="ECO:0000256" key="1">
    <source>
        <dbReference type="ARBA" id="ARBA00004496"/>
    </source>
</evidence>
<dbReference type="SUPFAM" id="SSF55194">
    <property type="entry name" value="Ribosome recycling factor, RRF"/>
    <property type="match status" value="1"/>
</dbReference>
<feature type="domain" description="Ribosome recycling factor" evidence="7">
    <location>
        <begin position="21"/>
        <end position="180"/>
    </location>
</feature>
<dbReference type="FunFam" id="1.10.132.20:FF:000001">
    <property type="entry name" value="Ribosome-recycling factor"/>
    <property type="match status" value="1"/>
</dbReference>
<dbReference type="Gene3D" id="3.30.1360.40">
    <property type="match status" value="1"/>
</dbReference>
<dbReference type="EMBL" id="DVML01000010">
    <property type="protein sequence ID" value="HIU22283.1"/>
    <property type="molecule type" value="Genomic_DNA"/>
</dbReference>
<evidence type="ECO:0000256" key="3">
    <source>
        <dbReference type="ARBA" id="ARBA00022490"/>
    </source>
</evidence>
<reference evidence="8" key="1">
    <citation type="submission" date="2020-10" db="EMBL/GenBank/DDBJ databases">
        <authorList>
            <person name="Gilroy R."/>
        </authorList>
    </citation>
    <scope>NUCLEOTIDE SEQUENCE</scope>
    <source>
        <strain evidence="8">CHK197-8231</strain>
    </source>
</reference>
<protein>
    <recommendedName>
        <fullName evidence="5">Ribosome-recycling factor</fullName>
        <shortName evidence="5">RRF</shortName>
    </recommendedName>
    <alternativeName>
        <fullName evidence="5">Ribosome-releasing factor</fullName>
    </alternativeName>
</protein>
<comment type="subcellular location">
    <subcellularLocation>
        <location evidence="1 5">Cytoplasm</location>
    </subcellularLocation>
</comment>
<dbReference type="InterPro" id="IPR023584">
    <property type="entry name" value="Ribosome_recyc_fac_dom"/>
</dbReference>
<feature type="compositionally biased region" description="Basic and acidic residues" evidence="6">
    <location>
        <begin position="137"/>
        <end position="154"/>
    </location>
</feature>
<gene>
    <name evidence="5 8" type="primary">frr</name>
    <name evidence="8" type="ORF">IAD49_01740</name>
</gene>
<dbReference type="PANTHER" id="PTHR20982">
    <property type="entry name" value="RIBOSOME RECYCLING FACTOR"/>
    <property type="match status" value="1"/>
</dbReference>
<dbReference type="GO" id="GO:0006415">
    <property type="term" value="P:translational termination"/>
    <property type="evidence" value="ECO:0007669"/>
    <property type="project" value="UniProtKB-UniRule"/>
</dbReference>
<keyword evidence="3 5" id="KW-0963">Cytoplasm</keyword>
<evidence type="ECO:0000256" key="5">
    <source>
        <dbReference type="HAMAP-Rule" id="MF_00040"/>
    </source>
</evidence>